<protein>
    <submittedName>
        <fullName evidence="2">Uncharacterized protein</fullName>
    </submittedName>
</protein>
<proteinExistence type="predicted"/>
<name>A0ABQ9VX68_SAGOE</name>
<comment type="caution">
    <text evidence="2">The sequence shown here is derived from an EMBL/GenBank/DDBJ whole genome shotgun (WGS) entry which is preliminary data.</text>
</comment>
<evidence type="ECO:0000313" key="3">
    <source>
        <dbReference type="Proteomes" id="UP001266305"/>
    </source>
</evidence>
<dbReference type="EMBL" id="JASSZA010000005">
    <property type="protein sequence ID" value="KAK2112732.1"/>
    <property type="molecule type" value="Genomic_DNA"/>
</dbReference>
<gene>
    <name evidence="2" type="ORF">P7K49_012479</name>
</gene>
<reference evidence="2 3" key="1">
    <citation type="submission" date="2023-05" db="EMBL/GenBank/DDBJ databases">
        <title>B98-5 Cell Line De Novo Hybrid Assembly: An Optical Mapping Approach.</title>
        <authorList>
            <person name="Kananen K."/>
            <person name="Auerbach J.A."/>
            <person name="Kautto E."/>
            <person name="Blachly J.S."/>
        </authorList>
    </citation>
    <scope>NUCLEOTIDE SEQUENCE [LARGE SCALE GENOMIC DNA]</scope>
    <source>
        <strain evidence="2">B95-8</strain>
        <tissue evidence="2">Cell line</tissue>
    </source>
</reference>
<evidence type="ECO:0000256" key="1">
    <source>
        <dbReference type="SAM" id="MobiDB-lite"/>
    </source>
</evidence>
<sequence length="158" mass="17769">MQALKQATEGTKACLLHPTTVATPPNRAIRTPDSHFLTTQLTGERQKRECKTRNARKKPAPATQTQNLAMTRREARQGRRVRRCLGEGWTASGSNGSWRHRGSPPGPGPYLQFPLPGGTSSEYEREQRPGRMKIKEDQFRISCAFRGPRPHVRRLGLT</sequence>
<keyword evidence="3" id="KW-1185">Reference proteome</keyword>
<accession>A0ABQ9VX68</accession>
<organism evidence="2 3">
    <name type="scientific">Saguinus oedipus</name>
    <name type="common">Cotton-top tamarin</name>
    <name type="synonym">Oedipomidas oedipus</name>
    <dbReference type="NCBI Taxonomy" id="9490"/>
    <lineage>
        <taxon>Eukaryota</taxon>
        <taxon>Metazoa</taxon>
        <taxon>Chordata</taxon>
        <taxon>Craniata</taxon>
        <taxon>Vertebrata</taxon>
        <taxon>Euteleostomi</taxon>
        <taxon>Mammalia</taxon>
        <taxon>Eutheria</taxon>
        <taxon>Euarchontoglires</taxon>
        <taxon>Primates</taxon>
        <taxon>Haplorrhini</taxon>
        <taxon>Platyrrhini</taxon>
        <taxon>Cebidae</taxon>
        <taxon>Callitrichinae</taxon>
        <taxon>Saguinus</taxon>
    </lineage>
</organism>
<evidence type="ECO:0000313" key="2">
    <source>
        <dbReference type="EMBL" id="KAK2112732.1"/>
    </source>
</evidence>
<feature type="region of interest" description="Disordered" evidence="1">
    <location>
        <begin position="44"/>
        <end position="130"/>
    </location>
</feature>
<dbReference type="Proteomes" id="UP001266305">
    <property type="component" value="Unassembled WGS sequence"/>
</dbReference>